<dbReference type="AlphaFoldDB" id="A0A2Y9C471"/>
<evidence type="ECO:0000259" key="1">
    <source>
        <dbReference type="Pfam" id="PF00535"/>
    </source>
</evidence>
<dbReference type="Pfam" id="PF00535">
    <property type="entry name" value="Glycos_transf_2"/>
    <property type="match status" value="2"/>
</dbReference>
<name>A0A2Y9C471_9FIRM</name>
<reference evidence="2 3" key="1">
    <citation type="submission" date="2018-05" db="EMBL/GenBank/DDBJ databases">
        <title>The Hungate 1000. A catalogue of reference genomes from the rumen microbiome.</title>
        <authorList>
            <person name="Kelly W."/>
        </authorList>
    </citation>
    <scope>NUCLEOTIDE SEQUENCE [LARGE SCALE GENOMIC DNA]</scope>
    <source>
        <strain evidence="2 3">NLAE-zl-C242</strain>
    </source>
</reference>
<dbReference type="EMBL" id="QGDL01000001">
    <property type="protein sequence ID" value="PWJ32058.1"/>
    <property type="molecule type" value="Genomic_DNA"/>
</dbReference>
<comment type="caution">
    <text evidence="2">The sequence shown here is derived from an EMBL/GenBank/DDBJ whole genome shotgun (WGS) entry which is preliminary data.</text>
</comment>
<dbReference type="PANTHER" id="PTHR43179">
    <property type="entry name" value="RHAMNOSYLTRANSFERASE WBBL"/>
    <property type="match status" value="1"/>
</dbReference>
<keyword evidence="2" id="KW-0808">Transferase</keyword>
<dbReference type="PANTHER" id="PTHR43179:SF7">
    <property type="entry name" value="RHAMNOSYLTRANSFERASE WBBL"/>
    <property type="match status" value="1"/>
</dbReference>
<keyword evidence="3" id="KW-1185">Reference proteome</keyword>
<dbReference type="InterPro" id="IPR029044">
    <property type="entry name" value="Nucleotide-diphossugar_trans"/>
</dbReference>
<dbReference type="RefSeq" id="WP_109729425.1">
    <property type="nucleotide sequence ID" value="NZ_BAAACK010000007.1"/>
</dbReference>
<dbReference type="Gene3D" id="3.90.550.10">
    <property type="entry name" value="Spore Coat Polysaccharide Biosynthesis Protein SpsA, Chain A"/>
    <property type="match status" value="2"/>
</dbReference>
<organism evidence="2 3">
    <name type="scientific">Faecalicatena orotica</name>
    <dbReference type="NCBI Taxonomy" id="1544"/>
    <lineage>
        <taxon>Bacteria</taxon>
        <taxon>Bacillati</taxon>
        <taxon>Bacillota</taxon>
        <taxon>Clostridia</taxon>
        <taxon>Lachnospirales</taxon>
        <taxon>Lachnospiraceae</taxon>
        <taxon>Faecalicatena</taxon>
    </lineage>
</organism>
<proteinExistence type="predicted"/>
<evidence type="ECO:0000313" key="3">
    <source>
        <dbReference type="Proteomes" id="UP000245845"/>
    </source>
</evidence>
<gene>
    <name evidence="2" type="ORF">A8806_101346</name>
</gene>
<dbReference type="OrthoDB" id="9179784at2"/>
<dbReference type="InterPro" id="IPR001173">
    <property type="entry name" value="Glyco_trans_2-like"/>
</dbReference>
<dbReference type="CDD" id="cd04186">
    <property type="entry name" value="GT_2_like_c"/>
    <property type="match status" value="1"/>
</dbReference>
<feature type="domain" description="Glycosyltransferase 2-like" evidence="1">
    <location>
        <begin position="542"/>
        <end position="722"/>
    </location>
</feature>
<dbReference type="Proteomes" id="UP000245845">
    <property type="component" value="Unassembled WGS sequence"/>
</dbReference>
<accession>A0A2Y9C471</accession>
<feature type="domain" description="Glycosyltransferase 2-like" evidence="1">
    <location>
        <begin position="285"/>
        <end position="445"/>
    </location>
</feature>
<evidence type="ECO:0000313" key="2">
    <source>
        <dbReference type="EMBL" id="PWJ32058.1"/>
    </source>
</evidence>
<dbReference type="GO" id="GO:0016757">
    <property type="term" value="F:glycosyltransferase activity"/>
    <property type="evidence" value="ECO:0007669"/>
    <property type="project" value="UniProtKB-KW"/>
</dbReference>
<dbReference type="SUPFAM" id="SSF53448">
    <property type="entry name" value="Nucleotide-diphospho-sugar transferases"/>
    <property type="match status" value="2"/>
</dbReference>
<protein>
    <submittedName>
        <fullName evidence="2">GT2 family glycosyltransferase</fullName>
    </submittedName>
</protein>
<sequence>MKNRFAVTACRFHAKHKNKLLIMGWFWNNLKNDNKLYVLLDKKRLRVDIEERDMFMSELRSKDGKLITKQYYLWVDLPKDWKAAKKLRVINDYGTKRDVSCMLTIDRLKRIEGKLPKYIDKGIVTESGFSISGWYIDTDHVKIGFYDMDGKQYPVTMVSKRRSDVLRLYPEVEEEDVVGFTASYKGEVPKKVRVHLQSDSKKTDYVMPLRMSALEKKGAGLKKGFEKAKGYYHQYGAGSTIKKILGKITKRDNISYREWYKAQTPSKAALAEQRRKKFSYMPKISIVVPLYKTPENYLKEMIESVKEQTYSNWELCLSDGSGSDSPIKNLLKTYEKEDKRIKVVYHNKSLHISDNTNAALEISTGDYIAFADHDDLLAPNALYECVSELNKDQNIEILYTDEDKVDMKGKEHFMPHFKTDFNIDMLRSANYICHLFIVKREIYEKAGMLNHEFDGAQDYDFVLRCVEQTDNIRHIPKILYHWRAHKNSTAENPESKKYAFRAGAKAIQAHYDRTGIQTEVKMTPYDGLYRTRYILKDSPLVSVVIPNKDHTEDLDKCIRSLEEKNKYTNIEYIIVENNSTDPETFVYYEKLESKYPKAKVVKWDKEGFNYPLINNFGVEHANGDYILFLNNDTEILVEDCIEEMMGYCMREDVGAVGARLYYEDNTIQHAGVIVGLGGIAGHAFVGYDQDDPGYFRRIVTAQDYSAVTAACMLVKRKVFEEVGGFDEKFAVAFNDVDFCLKIRKAGYLIVYTPYAELKHYESKSRGYEDTDEKVRRFNSEIELFSKRWADFLEKGDPYYSPNLTLDKNDFSINVHMR</sequence>
<dbReference type="CDD" id="cd04184">
    <property type="entry name" value="GT2_RfbC_Mx_like"/>
    <property type="match status" value="1"/>
</dbReference>